<gene>
    <name evidence="1" type="ORF">H4N64_36275</name>
</gene>
<comment type="caution">
    <text evidence="1">The sequence shown here is derived from an EMBL/GenBank/DDBJ whole genome shotgun (WGS) entry which is preliminary data.</text>
</comment>
<protein>
    <submittedName>
        <fullName evidence="1">Uncharacterized protein</fullName>
    </submittedName>
</protein>
<dbReference type="AlphaFoldDB" id="A0A7X1JA06"/>
<organism evidence="1 2">
    <name type="scientific">Streptomyces cupreus</name>
    <dbReference type="NCBI Taxonomy" id="2759956"/>
    <lineage>
        <taxon>Bacteria</taxon>
        <taxon>Bacillati</taxon>
        <taxon>Actinomycetota</taxon>
        <taxon>Actinomycetes</taxon>
        <taxon>Kitasatosporales</taxon>
        <taxon>Streptomycetaceae</taxon>
        <taxon>Streptomyces</taxon>
    </lineage>
</organism>
<proteinExistence type="predicted"/>
<evidence type="ECO:0000313" key="2">
    <source>
        <dbReference type="Proteomes" id="UP000584670"/>
    </source>
</evidence>
<sequence>MSANALDREVYALMTALEDGYAGVEVTPGGVSWLRVHHVPIRRLVMRLVRRLQTMREPVSPVHREQPLVAARESASIGYVSYDVTDAGVAYTLGLRDDDPKDDVHGTEPEVARQPSRMFRTQLCAISWSSRHAETLLPVLVELAERGITTTVVDASTESSQRFPEPHTPGILVVRLPEAIFAHNGAPPFRHLGALLDGPTVPVGQHEMSLGRLAQLVSYVLVRSTDCTQPSWAAAFMAECWLHGALTALRPDVLLCSNDTSPLGVLAVAAADRIGASTVYVQHETGWMDRSVGRRRPPHRRYGLS</sequence>
<reference evidence="1 2" key="1">
    <citation type="submission" date="2020-08" db="EMBL/GenBank/DDBJ databases">
        <title>Streptomyces sp. PSKA01 genome sequencing and assembly.</title>
        <authorList>
            <person name="Mandal S."/>
            <person name="Maiti P.K."/>
            <person name="Das P."/>
        </authorList>
    </citation>
    <scope>NUCLEOTIDE SEQUENCE [LARGE SCALE GENOMIC DNA]</scope>
    <source>
        <strain evidence="1 2">PSKA01</strain>
    </source>
</reference>
<dbReference type="Proteomes" id="UP000584670">
    <property type="component" value="Unassembled WGS sequence"/>
</dbReference>
<dbReference type="EMBL" id="JACMSF010000061">
    <property type="protein sequence ID" value="MBC2906885.1"/>
    <property type="molecule type" value="Genomic_DNA"/>
</dbReference>
<keyword evidence="2" id="KW-1185">Reference proteome</keyword>
<evidence type="ECO:0000313" key="1">
    <source>
        <dbReference type="EMBL" id="MBC2906885.1"/>
    </source>
</evidence>
<dbReference type="RefSeq" id="WP_186286852.1">
    <property type="nucleotide sequence ID" value="NZ_JACMSF010000061.1"/>
</dbReference>
<accession>A0A7X1JA06</accession>
<name>A0A7X1JA06_9ACTN</name>